<dbReference type="Proteomes" id="UP000235388">
    <property type="component" value="Unassembled WGS sequence"/>
</dbReference>
<keyword evidence="3" id="KW-1185">Reference proteome</keyword>
<dbReference type="AlphaFoldDB" id="A0A2N5UCT5"/>
<comment type="caution">
    <text evidence="2">The sequence shown here is derived from an EMBL/GenBank/DDBJ whole genome shotgun (WGS) entry which is preliminary data.</text>
</comment>
<evidence type="ECO:0000256" key="1">
    <source>
        <dbReference type="SAM" id="MobiDB-lite"/>
    </source>
</evidence>
<organism evidence="2 3">
    <name type="scientific">Puccinia coronata f. sp. avenae</name>
    <dbReference type="NCBI Taxonomy" id="200324"/>
    <lineage>
        <taxon>Eukaryota</taxon>
        <taxon>Fungi</taxon>
        <taxon>Dikarya</taxon>
        <taxon>Basidiomycota</taxon>
        <taxon>Pucciniomycotina</taxon>
        <taxon>Pucciniomycetes</taxon>
        <taxon>Pucciniales</taxon>
        <taxon>Pucciniaceae</taxon>
        <taxon>Puccinia</taxon>
    </lineage>
</organism>
<evidence type="ECO:0000313" key="2">
    <source>
        <dbReference type="EMBL" id="PLW35563.1"/>
    </source>
</evidence>
<proteinExistence type="predicted"/>
<protein>
    <submittedName>
        <fullName evidence="2">Uncharacterized protein</fullName>
    </submittedName>
</protein>
<accession>A0A2N5UCT5</accession>
<dbReference type="EMBL" id="PGCJ01000255">
    <property type="protein sequence ID" value="PLW35563.1"/>
    <property type="molecule type" value="Genomic_DNA"/>
</dbReference>
<sequence>MDNIIEIAANLLLSNAVSIFNVGHEIHIRTPIAPYHLPQSISTFQEYLIVLKSLEACVLSMLYVPSNQVFLCGQLTVCPDSNQATITVEEYSWTIHQGQLPNLYEYKNAHIFGKARVLNIHWHPIREYWAMINIVDMNQPQSGVMKLSIEHNCILNTFQLVQPGDLISFIGMAARVPSLIRGLLSSSGARTAVFDRWSDRHCPTEAPAGGSDRPVRSVPGTSPDRSDKSVQPVGSCFGRTVSVRPPVEHGCSSTARAAVFDRLMPAVIQNINQV</sequence>
<evidence type="ECO:0000313" key="3">
    <source>
        <dbReference type="Proteomes" id="UP000235388"/>
    </source>
</evidence>
<reference evidence="2 3" key="1">
    <citation type="submission" date="2017-11" db="EMBL/GenBank/DDBJ databases">
        <title>De novo assembly and phasing of dikaryotic genomes from two isolates of Puccinia coronata f. sp. avenae, the causal agent of oat crown rust.</title>
        <authorList>
            <person name="Miller M.E."/>
            <person name="Zhang Y."/>
            <person name="Omidvar V."/>
            <person name="Sperschneider J."/>
            <person name="Schwessinger B."/>
            <person name="Raley C."/>
            <person name="Palmer J.M."/>
            <person name="Garnica D."/>
            <person name="Upadhyaya N."/>
            <person name="Rathjen J."/>
            <person name="Taylor J.M."/>
            <person name="Park R.F."/>
            <person name="Dodds P.N."/>
            <person name="Hirsch C.D."/>
            <person name="Kianian S.F."/>
            <person name="Figueroa M."/>
        </authorList>
    </citation>
    <scope>NUCLEOTIDE SEQUENCE [LARGE SCALE GENOMIC DNA]</scope>
    <source>
        <strain evidence="2">12NC29</strain>
    </source>
</reference>
<name>A0A2N5UCT5_9BASI</name>
<feature type="region of interest" description="Disordered" evidence="1">
    <location>
        <begin position="201"/>
        <end position="233"/>
    </location>
</feature>
<gene>
    <name evidence="2" type="ORF">PCANC_22821</name>
</gene>